<evidence type="ECO:0000313" key="3">
    <source>
        <dbReference type="Proteomes" id="UP000626092"/>
    </source>
</evidence>
<keyword evidence="3" id="KW-1185">Reference proteome</keyword>
<proteinExistence type="predicted"/>
<dbReference type="AlphaFoldDB" id="A0A834H705"/>
<reference evidence="2" key="1">
    <citation type="submission" date="2019-11" db="EMBL/GenBank/DDBJ databases">
        <authorList>
            <person name="Liu Y."/>
            <person name="Hou J."/>
            <person name="Li T.-Q."/>
            <person name="Guan C.-H."/>
            <person name="Wu X."/>
            <person name="Wu H.-Z."/>
            <person name="Ling F."/>
            <person name="Zhang R."/>
            <person name="Shi X.-G."/>
            <person name="Ren J.-P."/>
            <person name="Chen E.-F."/>
            <person name="Sun J.-M."/>
        </authorList>
    </citation>
    <scope>NUCLEOTIDE SEQUENCE</scope>
    <source>
        <strain evidence="2">Adult_tree_wgs_1</strain>
        <tissue evidence="2">Leaves</tissue>
    </source>
</reference>
<organism evidence="2 3">
    <name type="scientific">Rhododendron simsii</name>
    <name type="common">Sims's rhododendron</name>
    <dbReference type="NCBI Taxonomy" id="118357"/>
    <lineage>
        <taxon>Eukaryota</taxon>
        <taxon>Viridiplantae</taxon>
        <taxon>Streptophyta</taxon>
        <taxon>Embryophyta</taxon>
        <taxon>Tracheophyta</taxon>
        <taxon>Spermatophyta</taxon>
        <taxon>Magnoliopsida</taxon>
        <taxon>eudicotyledons</taxon>
        <taxon>Gunneridae</taxon>
        <taxon>Pentapetalae</taxon>
        <taxon>asterids</taxon>
        <taxon>Ericales</taxon>
        <taxon>Ericaceae</taxon>
        <taxon>Ericoideae</taxon>
        <taxon>Rhodoreae</taxon>
        <taxon>Rhododendron</taxon>
    </lineage>
</organism>
<accession>A0A834H705</accession>
<sequence length="142" mass="16166">MKTSALFGTAKERELILFLYFTGFAVLTPFLSLGVMVAIQLSNFARSAFFMALPFRYVHRGLFHFGFVRFDWLAYEPTYLPTWGLGLALVAATIGFIDDVYLAPCCHCLAFWCSLSRRSHMFEAVVVKHSIEEAKLYETASR</sequence>
<feature type="transmembrane region" description="Helical" evidence="1">
    <location>
        <begin position="15"/>
        <end position="45"/>
    </location>
</feature>
<name>A0A834H705_RHOSS</name>
<dbReference type="Proteomes" id="UP000626092">
    <property type="component" value="Unassembled WGS sequence"/>
</dbReference>
<dbReference type="EMBL" id="WJXA01000005">
    <property type="protein sequence ID" value="KAF7142598.1"/>
    <property type="molecule type" value="Genomic_DNA"/>
</dbReference>
<keyword evidence="1" id="KW-0472">Membrane</keyword>
<keyword evidence="1" id="KW-1133">Transmembrane helix</keyword>
<keyword evidence="1" id="KW-0812">Transmembrane</keyword>
<evidence type="ECO:0000256" key="1">
    <source>
        <dbReference type="SAM" id="Phobius"/>
    </source>
</evidence>
<gene>
    <name evidence="2" type="ORF">RHSIM_Rhsim05G0189000</name>
</gene>
<protein>
    <submittedName>
        <fullName evidence="2">Uncharacterized protein</fullName>
    </submittedName>
</protein>
<evidence type="ECO:0000313" key="2">
    <source>
        <dbReference type="EMBL" id="KAF7142598.1"/>
    </source>
</evidence>
<comment type="caution">
    <text evidence="2">The sequence shown here is derived from an EMBL/GenBank/DDBJ whole genome shotgun (WGS) entry which is preliminary data.</text>
</comment>